<name>A0A9P3GMI2_9APHY</name>
<evidence type="ECO:0000313" key="6">
    <source>
        <dbReference type="Proteomes" id="UP000703269"/>
    </source>
</evidence>
<comment type="caution">
    <text evidence="5">The sequence shown here is derived from an EMBL/GenBank/DDBJ whole genome shotgun (WGS) entry which is preliminary data.</text>
</comment>
<sequence>MHHLRSLLPLTLAGTATAAVLHMPAKRQIPIPQSTLMNFTNIADPFVFNVVDLAGDGEVIYVANITVDGQSYEVQLDTGSADLWLNTQNITLSPAANDTNISVTVQYGDMTAATGDVFVAPAQFGNYSIPSQAFINAPGSNATSDNDLGLLGLSSKNISEVHTTLACKNNTGGLPVLYNIFAANPSLPNYFSFLLSRSNLGVTDGGIFSVGEVDPNWSAVLNQTQIPVVSQLEQWISVMDGVVVDGKNFSGHGLLSKVKGVSDSVKNKTLSLLDSGTSLGIMPQYYWDAVYKDVPGIKALDAKNGVWQLPCDTRKNVSMTFNGTVYPLNPLDLTRVNNLGNFSDGTNQTICVNTFQPADEASQGLDFILGDSFMRNVYAVFNFGNWTNTTEGAAPPYIQLLPTTNQDAAWSSFNDSNNARIQQWTDLQGQFNLTNDGPPTSTVARRRSVRRVSVDASDEEIAEAAARTHEYWSS</sequence>
<dbReference type="AlphaFoldDB" id="A0A9P3GMI2"/>
<evidence type="ECO:0000256" key="3">
    <source>
        <dbReference type="SAM" id="SignalP"/>
    </source>
</evidence>
<feature type="signal peptide" evidence="3">
    <location>
        <begin position="1"/>
        <end position="18"/>
    </location>
</feature>
<dbReference type="Gene3D" id="2.40.70.10">
    <property type="entry name" value="Acid Proteases"/>
    <property type="match status" value="2"/>
</dbReference>
<dbReference type="CDD" id="cd05471">
    <property type="entry name" value="pepsin_like"/>
    <property type="match status" value="1"/>
</dbReference>
<evidence type="ECO:0000256" key="1">
    <source>
        <dbReference type="ARBA" id="ARBA00007447"/>
    </source>
</evidence>
<feature type="chain" id="PRO_5040339823" evidence="3">
    <location>
        <begin position="19"/>
        <end position="474"/>
    </location>
</feature>
<dbReference type="GO" id="GO:0006508">
    <property type="term" value="P:proteolysis"/>
    <property type="evidence" value="ECO:0007669"/>
    <property type="project" value="UniProtKB-KW"/>
</dbReference>
<evidence type="ECO:0000259" key="4">
    <source>
        <dbReference type="PROSITE" id="PS51767"/>
    </source>
</evidence>
<proteinExistence type="inferred from homology"/>
<dbReference type="EMBL" id="BPQB01000081">
    <property type="protein sequence ID" value="GJE98090.1"/>
    <property type="molecule type" value="Genomic_DNA"/>
</dbReference>
<keyword evidence="6" id="KW-1185">Reference proteome</keyword>
<evidence type="ECO:0000313" key="5">
    <source>
        <dbReference type="EMBL" id="GJE98090.1"/>
    </source>
</evidence>
<feature type="domain" description="Peptidase A1" evidence="4">
    <location>
        <begin position="61"/>
        <end position="394"/>
    </location>
</feature>
<organism evidence="5 6">
    <name type="scientific">Phanerochaete sordida</name>
    <dbReference type="NCBI Taxonomy" id="48140"/>
    <lineage>
        <taxon>Eukaryota</taxon>
        <taxon>Fungi</taxon>
        <taxon>Dikarya</taxon>
        <taxon>Basidiomycota</taxon>
        <taxon>Agaricomycotina</taxon>
        <taxon>Agaricomycetes</taxon>
        <taxon>Polyporales</taxon>
        <taxon>Phanerochaetaceae</taxon>
        <taxon>Phanerochaete</taxon>
    </lineage>
</organism>
<reference evidence="5 6" key="1">
    <citation type="submission" date="2021-08" db="EMBL/GenBank/DDBJ databases">
        <title>Draft Genome Sequence of Phanerochaete sordida strain YK-624.</title>
        <authorList>
            <person name="Mori T."/>
            <person name="Dohra H."/>
            <person name="Suzuki T."/>
            <person name="Kawagishi H."/>
            <person name="Hirai H."/>
        </authorList>
    </citation>
    <scope>NUCLEOTIDE SEQUENCE [LARGE SCALE GENOMIC DNA]</scope>
    <source>
        <strain evidence="5 6">YK-624</strain>
    </source>
</reference>
<comment type="similarity">
    <text evidence="1">Belongs to the peptidase A1 family.</text>
</comment>
<keyword evidence="3" id="KW-0732">Signal</keyword>
<dbReference type="Pfam" id="PF00026">
    <property type="entry name" value="Asp"/>
    <property type="match status" value="1"/>
</dbReference>
<gene>
    <name evidence="5" type="ORF">PsYK624_143120</name>
</gene>
<dbReference type="PROSITE" id="PS51767">
    <property type="entry name" value="PEPTIDASE_A1"/>
    <property type="match status" value="1"/>
</dbReference>
<dbReference type="InterPro" id="IPR034164">
    <property type="entry name" value="Pepsin-like_dom"/>
</dbReference>
<accession>A0A9P3GMI2</accession>
<dbReference type="OrthoDB" id="771136at2759"/>
<dbReference type="PANTHER" id="PTHR47966:SF57">
    <property type="entry name" value="PEPTIDASE A1 DOMAIN-CONTAINING PROTEIN"/>
    <property type="match status" value="1"/>
</dbReference>
<dbReference type="InterPro" id="IPR001461">
    <property type="entry name" value="Aspartic_peptidase_A1"/>
</dbReference>
<feature type="active site" evidence="2">
    <location>
        <position position="274"/>
    </location>
</feature>
<dbReference type="InterPro" id="IPR021109">
    <property type="entry name" value="Peptidase_aspartic_dom_sf"/>
</dbReference>
<keyword evidence="5" id="KW-0645">Protease</keyword>
<dbReference type="GO" id="GO:0004190">
    <property type="term" value="F:aspartic-type endopeptidase activity"/>
    <property type="evidence" value="ECO:0007669"/>
    <property type="project" value="InterPro"/>
</dbReference>
<keyword evidence="5" id="KW-0378">Hydrolase</keyword>
<evidence type="ECO:0000256" key="2">
    <source>
        <dbReference type="PIRSR" id="PIRSR601461-1"/>
    </source>
</evidence>
<dbReference type="SUPFAM" id="SSF50630">
    <property type="entry name" value="Acid proteases"/>
    <property type="match status" value="1"/>
</dbReference>
<feature type="active site" evidence="2">
    <location>
        <position position="77"/>
    </location>
</feature>
<dbReference type="Proteomes" id="UP000703269">
    <property type="component" value="Unassembled WGS sequence"/>
</dbReference>
<protein>
    <submittedName>
        <fullName evidence="5">Aspartic protease</fullName>
    </submittedName>
</protein>
<dbReference type="PRINTS" id="PR00792">
    <property type="entry name" value="PEPSIN"/>
</dbReference>
<dbReference type="InterPro" id="IPR033121">
    <property type="entry name" value="PEPTIDASE_A1"/>
</dbReference>
<dbReference type="PANTHER" id="PTHR47966">
    <property type="entry name" value="BETA-SITE APP-CLEAVING ENZYME, ISOFORM A-RELATED"/>
    <property type="match status" value="1"/>
</dbReference>